<reference evidence="2" key="1">
    <citation type="submission" date="2020-01" db="EMBL/GenBank/DDBJ databases">
        <title>Development of genomics and gene disruption for Polysphondylium violaceum indicates a role for the polyketide synthase stlB in stalk morphogenesis.</title>
        <authorList>
            <person name="Narita B."/>
            <person name="Kawabe Y."/>
            <person name="Kin K."/>
            <person name="Saito T."/>
            <person name="Gibbs R."/>
            <person name="Kuspa A."/>
            <person name="Muzny D."/>
            <person name="Queller D."/>
            <person name="Richards S."/>
            <person name="Strassman J."/>
            <person name="Sucgang R."/>
            <person name="Worley K."/>
            <person name="Schaap P."/>
        </authorList>
    </citation>
    <scope>NUCLEOTIDE SEQUENCE</scope>
    <source>
        <strain evidence="2">QSvi11</strain>
    </source>
</reference>
<organism evidence="2 3">
    <name type="scientific">Polysphondylium violaceum</name>
    <dbReference type="NCBI Taxonomy" id="133409"/>
    <lineage>
        <taxon>Eukaryota</taxon>
        <taxon>Amoebozoa</taxon>
        <taxon>Evosea</taxon>
        <taxon>Eumycetozoa</taxon>
        <taxon>Dictyostelia</taxon>
        <taxon>Dictyosteliales</taxon>
        <taxon>Dictyosteliaceae</taxon>
        <taxon>Polysphondylium</taxon>
    </lineage>
</organism>
<keyword evidence="3" id="KW-1185">Reference proteome</keyword>
<feature type="region of interest" description="Disordered" evidence="1">
    <location>
        <begin position="64"/>
        <end position="111"/>
    </location>
</feature>
<comment type="caution">
    <text evidence="2">The sequence shown here is derived from an EMBL/GenBank/DDBJ whole genome shotgun (WGS) entry which is preliminary data.</text>
</comment>
<protein>
    <submittedName>
        <fullName evidence="2">Uncharacterized protein</fullName>
    </submittedName>
</protein>
<feature type="compositionally biased region" description="Low complexity" evidence="1">
    <location>
        <begin position="102"/>
        <end position="111"/>
    </location>
</feature>
<gene>
    <name evidence="2" type="ORF">CYY_004899</name>
</gene>
<sequence>MNDYGSLQMSVQLSINDSTFNNNMTALVDYIKENFKRERNLENVYLNSIYINFNKEDDDTNLVQNNKNYNNNNNNTSFRNQQKQQQYQQQEKESLKNLTPGINSNDDNNINNQKKLPTLPKIILLQIFEYYIQSHLMKIDSSTLNPLSSLKVVYSRILKISLLGKFFNRNVKGILLPPMAIPTVMERKLDNWIDWRIENKAFYSFFYYSFKLNLLRLILQGFKFHSFIFYYLKSPPTIVNSHSISLYAYSVVECYGKEFETLINFDKIFNMILLRIKIMILQKRLTCSFTFRKYKNSWNYTPLQFHPLESIIICNHQIQGFHDKMYSLSKLKLIYKIIGLQPIMNIVSSCPNLSTFILKSKMLTPVANSSSIDNLVEALESLKNLKVCGIVSPNVNVEYETLLHFFCSQPNLHTFEYGFTLKGSKPIASRLMNSGLRNLKIKKIRSSLDMQIISQMAFKLDFLDIKFQNIAMINSLSVVNSTFGQINHNNNSNNQVKVSLTIGNTSNQFGYHHPILNHQITHNYHLEKLVLHLYTINAPNIFTKLLESNHPTIKTFEFSSKYSIPKSLFEALASNQTIENVLCIDSTLHPKESFDSLILVLKTNSTLKNISFKNITLIYNEQCCSILDKYLSLSNLVSLEIHHYFQNIIIKNDINPIYSLVNHFQYLK</sequence>
<feature type="compositionally biased region" description="Low complexity" evidence="1">
    <location>
        <begin position="64"/>
        <end position="89"/>
    </location>
</feature>
<evidence type="ECO:0000313" key="2">
    <source>
        <dbReference type="EMBL" id="KAF2073805.1"/>
    </source>
</evidence>
<name>A0A8J4PV57_9MYCE</name>
<evidence type="ECO:0000313" key="3">
    <source>
        <dbReference type="Proteomes" id="UP000695562"/>
    </source>
</evidence>
<accession>A0A8J4PV57</accession>
<evidence type="ECO:0000256" key="1">
    <source>
        <dbReference type="SAM" id="MobiDB-lite"/>
    </source>
</evidence>
<dbReference type="EMBL" id="AJWJ01000182">
    <property type="protein sequence ID" value="KAF2073805.1"/>
    <property type="molecule type" value="Genomic_DNA"/>
</dbReference>
<dbReference type="AlphaFoldDB" id="A0A8J4PV57"/>
<proteinExistence type="predicted"/>
<dbReference type="Proteomes" id="UP000695562">
    <property type="component" value="Unassembled WGS sequence"/>
</dbReference>